<evidence type="ECO:0000256" key="8">
    <source>
        <dbReference type="ARBA" id="ARBA00023034"/>
    </source>
</evidence>
<comment type="subcellular location">
    <subcellularLocation>
        <location evidence="1">Golgi apparatus membrane</location>
        <topology evidence="1">Single-pass type IV membrane protein</topology>
    </subcellularLocation>
</comment>
<gene>
    <name evidence="12" type="ORF">SSS_3887</name>
</gene>
<evidence type="ECO:0000256" key="7">
    <source>
        <dbReference type="ARBA" id="ARBA00022989"/>
    </source>
</evidence>
<accession>A0A834RJD3</accession>
<evidence type="ECO:0000256" key="2">
    <source>
        <dbReference type="ARBA" id="ARBA00008473"/>
    </source>
</evidence>
<dbReference type="PANTHER" id="PTHR21094:SF2">
    <property type="entry name" value="GOLGI SNAP RECEPTOR COMPLEX MEMBER 1"/>
    <property type="match status" value="1"/>
</dbReference>
<feature type="compositionally biased region" description="Basic residues" evidence="10">
    <location>
        <begin position="45"/>
        <end position="54"/>
    </location>
</feature>
<dbReference type="GO" id="GO:0005801">
    <property type="term" value="C:cis-Golgi network"/>
    <property type="evidence" value="ECO:0007669"/>
    <property type="project" value="InterPro"/>
</dbReference>
<keyword evidence="14" id="KW-1185">Reference proteome</keyword>
<feature type="region of interest" description="Disordered" evidence="10">
    <location>
        <begin position="37"/>
        <end position="62"/>
    </location>
</feature>
<dbReference type="OrthoDB" id="422156at2759"/>
<evidence type="ECO:0000256" key="9">
    <source>
        <dbReference type="ARBA" id="ARBA00023136"/>
    </source>
</evidence>
<evidence type="ECO:0000256" key="6">
    <source>
        <dbReference type="ARBA" id="ARBA00022927"/>
    </source>
</evidence>
<organism evidence="12">
    <name type="scientific">Sarcoptes scabiei</name>
    <name type="common">Itch mite</name>
    <name type="synonym">Acarus scabiei</name>
    <dbReference type="NCBI Taxonomy" id="52283"/>
    <lineage>
        <taxon>Eukaryota</taxon>
        <taxon>Metazoa</taxon>
        <taxon>Ecdysozoa</taxon>
        <taxon>Arthropoda</taxon>
        <taxon>Chelicerata</taxon>
        <taxon>Arachnida</taxon>
        <taxon>Acari</taxon>
        <taxon>Acariformes</taxon>
        <taxon>Sarcoptiformes</taxon>
        <taxon>Astigmata</taxon>
        <taxon>Psoroptidia</taxon>
        <taxon>Sarcoptoidea</taxon>
        <taxon>Sarcoptidae</taxon>
        <taxon>Sarcoptinae</taxon>
        <taxon>Sarcoptes</taxon>
    </lineage>
</organism>
<proteinExistence type="inferred from homology"/>
<evidence type="ECO:0000256" key="5">
    <source>
        <dbReference type="ARBA" id="ARBA00022692"/>
    </source>
</evidence>
<protein>
    <recommendedName>
        <fullName evidence="3">Golgi SNAP receptor complex member 1</fullName>
    </recommendedName>
</protein>
<dbReference type="GO" id="GO:0005797">
    <property type="term" value="C:Golgi medial cisterna"/>
    <property type="evidence" value="ECO:0007669"/>
    <property type="project" value="TreeGrafter"/>
</dbReference>
<keyword evidence="4" id="KW-0813">Transport</keyword>
<evidence type="ECO:0000256" key="3">
    <source>
        <dbReference type="ARBA" id="ARBA00015612"/>
    </source>
</evidence>
<dbReference type="GO" id="GO:0000139">
    <property type="term" value="C:Golgi membrane"/>
    <property type="evidence" value="ECO:0007669"/>
    <property type="project" value="UniProtKB-SubCell"/>
</dbReference>
<evidence type="ECO:0000256" key="10">
    <source>
        <dbReference type="SAM" id="MobiDB-lite"/>
    </source>
</evidence>
<dbReference type="EnsemblMetazoa" id="SSS_3887s_mrna">
    <property type="protein sequence ID" value="KAF7494948.1"/>
    <property type="gene ID" value="SSS_3887"/>
</dbReference>
<reference evidence="12" key="2">
    <citation type="submission" date="2020-01" db="EMBL/GenBank/DDBJ databases">
        <authorList>
            <person name="Korhonen P.K.K."/>
            <person name="Guangxu M.G."/>
            <person name="Wang T.W."/>
            <person name="Stroehlein A.J.S."/>
            <person name="Young N.D."/>
            <person name="Ang C.-S.A."/>
            <person name="Fernando D.W.F."/>
            <person name="Lu H.L."/>
            <person name="Taylor S.T."/>
            <person name="Ehtesham M.E.M."/>
            <person name="Najaraj S.H.N."/>
            <person name="Harsha G.H.G."/>
            <person name="Madugundu A.M."/>
            <person name="Renuse S.R."/>
            <person name="Holt D.H."/>
            <person name="Pandey A.P."/>
            <person name="Papenfuss A.P."/>
            <person name="Gasser R.B.G."/>
            <person name="Fischer K.F."/>
        </authorList>
    </citation>
    <scope>NUCLEOTIDE SEQUENCE</scope>
    <source>
        <strain evidence="12">SSS_KF_BRIS2020</strain>
    </source>
</reference>
<comment type="similarity">
    <text evidence="2">Belongs to the GOSR1 family.</text>
</comment>
<feature type="transmembrane region" description="Helical" evidence="11">
    <location>
        <begin position="233"/>
        <end position="251"/>
    </location>
</feature>
<evidence type="ECO:0000256" key="4">
    <source>
        <dbReference type="ARBA" id="ARBA00022448"/>
    </source>
</evidence>
<evidence type="ECO:0000313" key="13">
    <source>
        <dbReference type="EnsemblMetazoa" id="KAF7494948.1"/>
    </source>
</evidence>
<evidence type="ECO:0000313" key="12">
    <source>
        <dbReference type="EMBL" id="KAF7494948.1"/>
    </source>
</evidence>
<dbReference type="InterPro" id="IPR023601">
    <property type="entry name" value="Golgi_SNAP_su1"/>
</dbReference>
<keyword evidence="6" id="KW-0653">Protein transport</keyword>
<dbReference type="GO" id="GO:0005484">
    <property type="term" value="F:SNAP receptor activity"/>
    <property type="evidence" value="ECO:0007669"/>
    <property type="project" value="TreeGrafter"/>
</dbReference>
<evidence type="ECO:0000256" key="11">
    <source>
        <dbReference type="SAM" id="Phobius"/>
    </source>
</evidence>
<evidence type="ECO:0000256" key="1">
    <source>
        <dbReference type="ARBA" id="ARBA00004409"/>
    </source>
</evidence>
<dbReference type="GO" id="GO:0048219">
    <property type="term" value="P:inter-Golgi cisterna vesicle-mediated transport"/>
    <property type="evidence" value="ECO:0007669"/>
    <property type="project" value="TreeGrafter"/>
</dbReference>
<keyword evidence="5 11" id="KW-0812">Transmembrane</keyword>
<dbReference type="PANTHER" id="PTHR21094">
    <property type="entry name" value="GOS-28 SNARE- RELATED"/>
    <property type="match status" value="1"/>
</dbReference>
<dbReference type="OMA" id="EILRDYC"/>
<dbReference type="GO" id="GO:0006888">
    <property type="term" value="P:endoplasmic reticulum to Golgi vesicle-mediated transport"/>
    <property type="evidence" value="ECO:0007669"/>
    <property type="project" value="InterPro"/>
</dbReference>
<evidence type="ECO:0000313" key="14">
    <source>
        <dbReference type="Proteomes" id="UP000070412"/>
    </source>
</evidence>
<dbReference type="GO" id="GO:0006906">
    <property type="term" value="P:vesicle fusion"/>
    <property type="evidence" value="ECO:0007669"/>
    <property type="project" value="TreeGrafter"/>
</dbReference>
<keyword evidence="7 11" id="KW-1133">Transmembrane helix</keyword>
<name>A0A834RJD3_SARSC</name>
<dbReference type="AlphaFoldDB" id="A0A834RJD3"/>
<dbReference type="GO" id="GO:0015031">
    <property type="term" value="P:protein transport"/>
    <property type="evidence" value="ECO:0007669"/>
    <property type="project" value="UniProtKB-KW"/>
</dbReference>
<dbReference type="Pfam" id="PF12352">
    <property type="entry name" value="V-SNARE_C"/>
    <property type="match status" value="1"/>
</dbReference>
<sequence length="252" mass="29729">MSSDKNAIQEWEGLRRTTRQIENDLDSKLFSLSKLKTDRSSSLNTHHHNNRRDHRNYSNENEDLQPLISSKNNFDYLTHEIDSLIDSLQTTNNQMNECAQRLPNNNSILYTLQRHTEILNDYRKEFTKVKATIQNQLNRDTLFESDRMKLLEKNFPTTNHQPRDFLQKESEHIEQAEIMIEDQINIAVRTREHLLTQRSAMKAIRTELTTLANKFPLIKNVLHRIGVAKRRDTIILAFVIGICLTLLLFWFL</sequence>
<dbReference type="EMBL" id="WVUK01000051">
    <property type="protein sequence ID" value="KAF7494948.1"/>
    <property type="molecule type" value="Genomic_DNA"/>
</dbReference>
<keyword evidence="12" id="KW-0675">Receptor</keyword>
<reference evidence="13" key="3">
    <citation type="submission" date="2022-06" db="UniProtKB">
        <authorList>
            <consortium name="EnsemblMetazoa"/>
        </authorList>
    </citation>
    <scope>IDENTIFICATION</scope>
</reference>
<keyword evidence="8" id="KW-0333">Golgi apparatus</keyword>
<keyword evidence="9 11" id="KW-0472">Membrane</keyword>
<dbReference type="GO" id="GO:0031201">
    <property type="term" value="C:SNARE complex"/>
    <property type="evidence" value="ECO:0007669"/>
    <property type="project" value="TreeGrafter"/>
</dbReference>
<dbReference type="Proteomes" id="UP000070412">
    <property type="component" value="Unassembled WGS sequence"/>
</dbReference>
<reference evidence="14" key="1">
    <citation type="journal article" date="2020" name="PLoS Negl. Trop. Dis.">
        <title>High-quality nuclear genome for Sarcoptes scabiei-A critical resource for a neglected parasite.</title>
        <authorList>
            <person name="Korhonen P.K."/>
            <person name="Gasser R.B."/>
            <person name="Ma G."/>
            <person name="Wang T."/>
            <person name="Stroehlein A.J."/>
            <person name="Young N.D."/>
            <person name="Ang C.S."/>
            <person name="Fernando D.D."/>
            <person name="Lu H.C."/>
            <person name="Taylor S."/>
            <person name="Reynolds S.L."/>
            <person name="Mofiz E."/>
            <person name="Najaraj S.H."/>
            <person name="Gowda H."/>
            <person name="Madugundu A."/>
            <person name="Renuse S."/>
            <person name="Holt D."/>
            <person name="Pandey A."/>
            <person name="Papenfuss A.T."/>
            <person name="Fischer K."/>
        </authorList>
    </citation>
    <scope>NUCLEOTIDE SEQUENCE [LARGE SCALE GENOMIC DNA]</scope>
</reference>